<dbReference type="Gene3D" id="3.40.1550.10">
    <property type="entry name" value="CheC-like"/>
    <property type="match status" value="1"/>
</dbReference>
<name>A0A841Q5Q8_9BACI</name>
<dbReference type="InterPro" id="IPR028976">
    <property type="entry name" value="CheC-like_sf"/>
</dbReference>
<evidence type="ECO:0000259" key="2">
    <source>
        <dbReference type="Pfam" id="PF13690"/>
    </source>
</evidence>
<dbReference type="GO" id="GO:0006935">
    <property type="term" value="P:chemotaxis"/>
    <property type="evidence" value="ECO:0007669"/>
    <property type="project" value="UniProtKB-KW"/>
</dbReference>
<dbReference type="EMBL" id="JACHGH010000005">
    <property type="protein sequence ID" value="MBB6453740.1"/>
    <property type="molecule type" value="Genomic_DNA"/>
</dbReference>
<dbReference type="CDD" id="cd17906">
    <property type="entry name" value="CheX"/>
    <property type="match status" value="1"/>
</dbReference>
<dbReference type="RefSeq" id="WP_174495915.1">
    <property type="nucleotide sequence ID" value="NZ_CADDWK010000005.1"/>
</dbReference>
<reference evidence="3 4" key="1">
    <citation type="submission" date="2020-08" db="EMBL/GenBank/DDBJ databases">
        <title>Genomic Encyclopedia of Type Strains, Phase IV (KMG-IV): sequencing the most valuable type-strain genomes for metagenomic binning, comparative biology and taxonomic classification.</title>
        <authorList>
            <person name="Goeker M."/>
        </authorList>
    </citation>
    <scope>NUCLEOTIDE SEQUENCE [LARGE SCALE GENOMIC DNA]</scope>
    <source>
        <strain evidence="3 4">DSM 19612</strain>
    </source>
</reference>
<organism evidence="3 4">
    <name type="scientific">Salirhabdus euzebyi</name>
    <dbReference type="NCBI Taxonomy" id="394506"/>
    <lineage>
        <taxon>Bacteria</taxon>
        <taxon>Bacillati</taxon>
        <taxon>Bacillota</taxon>
        <taxon>Bacilli</taxon>
        <taxon>Bacillales</taxon>
        <taxon>Bacillaceae</taxon>
        <taxon>Salirhabdus</taxon>
    </lineage>
</organism>
<keyword evidence="4" id="KW-1185">Reference proteome</keyword>
<accession>A0A841Q5Q8</accession>
<dbReference type="InterPro" id="IPR038756">
    <property type="entry name" value="CheX-like"/>
</dbReference>
<dbReference type="InterPro" id="IPR028051">
    <property type="entry name" value="CheX-like_dom"/>
</dbReference>
<evidence type="ECO:0000313" key="3">
    <source>
        <dbReference type="EMBL" id="MBB6453740.1"/>
    </source>
</evidence>
<evidence type="ECO:0000256" key="1">
    <source>
        <dbReference type="ARBA" id="ARBA00022500"/>
    </source>
</evidence>
<evidence type="ECO:0000313" key="4">
    <source>
        <dbReference type="Proteomes" id="UP000581688"/>
    </source>
</evidence>
<dbReference type="AlphaFoldDB" id="A0A841Q5Q8"/>
<keyword evidence="1" id="KW-0145">Chemotaxis</keyword>
<comment type="caution">
    <text evidence="3">The sequence shown here is derived from an EMBL/GenBank/DDBJ whole genome shotgun (WGS) entry which is preliminary data.</text>
</comment>
<feature type="domain" description="Chemotaxis phosphatase CheX-like" evidence="2">
    <location>
        <begin position="45"/>
        <end position="123"/>
    </location>
</feature>
<sequence length="150" mass="15787">MTITRNEAVTHLLNGTISSFKNVVPVVANINKPELLGKSLQITYGVLIGFTGDVRGKLILSGDTSIFGSIGETMFGMTLDGVMLTSFSGELGNMVAGGLSTNIAGKGINTDITAPTIMDGKTNLSGYEKALQVPISLDQLGDIYIYILLD</sequence>
<gene>
    <name evidence="3" type="ORF">HNQ94_002189</name>
</gene>
<dbReference type="PANTHER" id="PTHR39452:SF1">
    <property type="entry name" value="CHEY-P PHOSPHATASE CHEX"/>
    <property type="match status" value="1"/>
</dbReference>
<proteinExistence type="predicted"/>
<dbReference type="Proteomes" id="UP000581688">
    <property type="component" value="Unassembled WGS sequence"/>
</dbReference>
<dbReference type="PANTHER" id="PTHR39452">
    <property type="entry name" value="CHEY-P PHOSPHATASE CHEX"/>
    <property type="match status" value="1"/>
</dbReference>
<dbReference type="Pfam" id="PF13690">
    <property type="entry name" value="CheX"/>
    <property type="match status" value="1"/>
</dbReference>
<protein>
    <submittedName>
        <fullName evidence="3">Chemotaxis protein CheX</fullName>
    </submittedName>
</protein>
<dbReference type="SUPFAM" id="SSF103039">
    <property type="entry name" value="CheC-like"/>
    <property type="match status" value="1"/>
</dbReference>